<feature type="compositionally biased region" description="Polar residues" evidence="1">
    <location>
        <begin position="7"/>
        <end position="35"/>
    </location>
</feature>
<protein>
    <recommendedName>
        <fullName evidence="2">YTH domain-containing protein</fullName>
    </recommendedName>
</protein>
<dbReference type="Pfam" id="PF25701">
    <property type="entry name" value="RRM_YTH1"/>
    <property type="match status" value="1"/>
</dbReference>
<evidence type="ECO:0000313" key="4">
    <source>
        <dbReference type="Proteomes" id="UP001152049"/>
    </source>
</evidence>
<feature type="compositionally biased region" description="Basic and acidic residues" evidence="1">
    <location>
        <begin position="243"/>
        <end position="258"/>
    </location>
</feature>
<dbReference type="PROSITE" id="PS50882">
    <property type="entry name" value="YTH"/>
    <property type="match status" value="1"/>
</dbReference>
<feature type="compositionally biased region" description="Pro residues" evidence="1">
    <location>
        <begin position="387"/>
        <end position="396"/>
    </location>
</feature>
<feature type="region of interest" description="Disordered" evidence="1">
    <location>
        <begin position="191"/>
        <end position="274"/>
    </location>
</feature>
<gene>
    <name evidence="3" type="ORF">NW762_000888</name>
</gene>
<dbReference type="OrthoDB" id="306690at2759"/>
<evidence type="ECO:0000256" key="1">
    <source>
        <dbReference type="SAM" id="MobiDB-lite"/>
    </source>
</evidence>
<evidence type="ECO:0000259" key="2">
    <source>
        <dbReference type="PROSITE" id="PS50882"/>
    </source>
</evidence>
<dbReference type="GO" id="GO:0003729">
    <property type="term" value="F:mRNA binding"/>
    <property type="evidence" value="ECO:0007669"/>
    <property type="project" value="TreeGrafter"/>
</dbReference>
<dbReference type="GO" id="GO:0000398">
    <property type="term" value="P:mRNA splicing, via spliceosome"/>
    <property type="evidence" value="ECO:0007669"/>
    <property type="project" value="TreeGrafter"/>
</dbReference>
<keyword evidence="4" id="KW-1185">Reference proteome</keyword>
<sequence length="637" mass="69240">MGDIASAQVSDVGSIEQGNPKSVNIVTSGGPSSSQDKPRTVPEHGLSPQSRHHPIDSQHAFATQFDMSQPLSGPRPGPYNMAPMANALPPMAFRPGQYPQSTQQRLNPAGSPPMIQQVSQFPSHPSVPVAGQGYYIQPQVAPYYGNQMQQAQAATAMAQRQNMAYFPNQMIMAPQQSPYYYPPAPQYQPSAHPIPNGMVPNHYPGGSSAANDPRTMTQPTELGGIHQQPFKQGQGRAGKQSPNKRELKQTSDGPERRQSVVRGPPRKPRQSGHAIWIGNLPPQTDLMNLVHHVCKETSGLESLFLISKSNCAFANFKDEETCSASQQKLHDSKFQSVRLVSRLRKSTVEGAAGVTAPTGPSVATVPPKTDQVSDSMPPQNEISSPTVEPPGAPKPGLPGEITPQKDKFFILKSLTVEDLELSASTGIWATQSHNEDALNNAFKAADSVYLVFSANKSGEYFGYARMISQINEDPAAAIEFAPTAQATSDLDLPKAIPTEATEQAPKGRIIDDSARGTIFWEADRDDADALSDAESEVSSTKSNPAEEGPTKTWGKPFKLEWLSTSRLPFYRTRGLRNPWNSNREVKIARDGTELEPSVGRRLIGLFNRVQSPEPVHPGVRAPMAMMQGFPPMRPYGQ</sequence>
<organism evidence="3 4">
    <name type="scientific">Fusarium torreyae</name>
    <dbReference type="NCBI Taxonomy" id="1237075"/>
    <lineage>
        <taxon>Eukaryota</taxon>
        <taxon>Fungi</taxon>
        <taxon>Dikarya</taxon>
        <taxon>Ascomycota</taxon>
        <taxon>Pezizomycotina</taxon>
        <taxon>Sordariomycetes</taxon>
        <taxon>Hypocreomycetidae</taxon>
        <taxon>Hypocreales</taxon>
        <taxon>Nectriaceae</taxon>
        <taxon>Fusarium</taxon>
    </lineage>
</organism>
<dbReference type="EMBL" id="JAOQAZ010000001">
    <property type="protein sequence ID" value="KAJ4272177.1"/>
    <property type="molecule type" value="Genomic_DNA"/>
</dbReference>
<dbReference type="InterPro" id="IPR007275">
    <property type="entry name" value="YTH_domain"/>
</dbReference>
<dbReference type="Gene3D" id="3.10.590.10">
    <property type="entry name" value="ph1033 like domains"/>
    <property type="match status" value="1"/>
</dbReference>
<name>A0A9W8SKA9_9HYPO</name>
<feature type="region of interest" description="Disordered" evidence="1">
    <location>
        <begin position="529"/>
        <end position="552"/>
    </location>
</feature>
<dbReference type="PANTHER" id="PTHR12357:SF3">
    <property type="entry name" value="YTH DOMAIN-CONTAINING PROTEIN 1"/>
    <property type="match status" value="1"/>
</dbReference>
<proteinExistence type="predicted"/>
<dbReference type="InterPro" id="IPR012677">
    <property type="entry name" value="Nucleotide-bd_a/b_plait_sf"/>
</dbReference>
<comment type="caution">
    <text evidence="3">The sequence shown here is derived from an EMBL/GenBank/DDBJ whole genome shotgun (WGS) entry which is preliminary data.</text>
</comment>
<reference evidence="3" key="1">
    <citation type="submission" date="2022-09" db="EMBL/GenBank/DDBJ databases">
        <title>Fusarium specimens isolated from Avocado Roots.</title>
        <authorList>
            <person name="Stajich J."/>
            <person name="Roper C."/>
            <person name="Heimlech-Rivalta G."/>
        </authorList>
    </citation>
    <scope>NUCLEOTIDE SEQUENCE</scope>
    <source>
        <strain evidence="3">CF00136</strain>
    </source>
</reference>
<feature type="compositionally biased region" description="Polar residues" evidence="1">
    <location>
        <begin position="370"/>
        <end position="386"/>
    </location>
</feature>
<feature type="region of interest" description="Disordered" evidence="1">
    <location>
        <begin position="352"/>
        <end position="400"/>
    </location>
</feature>
<dbReference type="InterPro" id="IPR045168">
    <property type="entry name" value="YTH_prot"/>
</dbReference>
<dbReference type="Gene3D" id="3.30.70.330">
    <property type="match status" value="1"/>
</dbReference>
<dbReference type="InterPro" id="IPR035979">
    <property type="entry name" value="RBD_domain_sf"/>
</dbReference>
<dbReference type="Proteomes" id="UP001152049">
    <property type="component" value="Unassembled WGS sequence"/>
</dbReference>
<dbReference type="GO" id="GO:0000381">
    <property type="term" value="P:regulation of alternative mRNA splicing, via spliceosome"/>
    <property type="evidence" value="ECO:0007669"/>
    <property type="project" value="TreeGrafter"/>
</dbReference>
<dbReference type="SUPFAM" id="SSF54928">
    <property type="entry name" value="RNA-binding domain, RBD"/>
    <property type="match status" value="1"/>
</dbReference>
<dbReference type="CDD" id="cd21134">
    <property type="entry name" value="YTH"/>
    <property type="match status" value="1"/>
</dbReference>
<dbReference type="PANTHER" id="PTHR12357">
    <property type="entry name" value="YTH YT521-B HOMOLOGY DOMAIN-CONTAINING"/>
    <property type="match status" value="1"/>
</dbReference>
<accession>A0A9W8SKA9</accession>
<dbReference type="GO" id="GO:0005654">
    <property type="term" value="C:nucleoplasm"/>
    <property type="evidence" value="ECO:0007669"/>
    <property type="project" value="TreeGrafter"/>
</dbReference>
<feature type="compositionally biased region" description="Polar residues" evidence="1">
    <location>
        <begin position="208"/>
        <end position="220"/>
    </location>
</feature>
<evidence type="ECO:0000313" key="3">
    <source>
        <dbReference type="EMBL" id="KAJ4272177.1"/>
    </source>
</evidence>
<feature type="region of interest" description="Disordered" evidence="1">
    <location>
        <begin position="1"/>
        <end position="54"/>
    </location>
</feature>
<dbReference type="GO" id="GO:1990247">
    <property type="term" value="F:N6-methyladenosine-containing RNA reader activity"/>
    <property type="evidence" value="ECO:0007669"/>
    <property type="project" value="TreeGrafter"/>
</dbReference>
<dbReference type="AlphaFoldDB" id="A0A9W8SKA9"/>
<dbReference type="Pfam" id="PF04146">
    <property type="entry name" value="YTH"/>
    <property type="match status" value="1"/>
</dbReference>
<dbReference type="InterPro" id="IPR057720">
    <property type="entry name" value="RRM_YTH1"/>
</dbReference>
<feature type="domain" description="YTH" evidence="2">
    <location>
        <begin position="406"/>
        <end position="606"/>
    </location>
</feature>